<dbReference type="RefSeq" id="WP_341636372.1">
    <property type="nucleotide sequence ID" value="NZ_CP133006.1"/>
</dbReference>
<gene>
    <name evidence="2" type="ORF">SHJJP9002_001528</name>
</gene>
<keyword evidence="3" id="KW-1185">Reference proteome</keyword>
<dbReference type="EMBL" id="CP133006">
    <property type="protein sequence ID" value="WZG09566.1"/>
    <property type="molecule type" value="Genomic_DNA"/>
</dbReference>
<accession>A0ABZ2WBY1</accession>
<evidence type="ECO:0000259" key="1">
    <source>
        <dbReference type="Pfam" id="PF10651"/>
    </source>
</evidence>
<dbReference type="Gene3D" id="2.60.40.3350">
    <property type="match status" value="1"/>
</dbReference>
<dbReference type="CDD" id="cd19958">
    <property type="entry name" value="pyocin_knob"/>
    <property type="match status" value="1"/>
</dbReference>
<sequence>MAMNKIKGIPLETTASYQALSQLGVQFWNQDRQTAILQFQITRNNYPLALSEENVKVFVALESGDSFLVDDNLDLLDELNGVVSYTIPDNFMRVAKSVVGQVYVTTLDEEEVVVQRKFSFDVANDLIASLPAADKIREIKYFSDMRAEVAQMIEKLNNDFANMNDYVTQVKQTTEDGIESLKAMIDLKEKSYNDNHIAKMNELNDKGTEYSNKFDSDKAYMDEKSQAFKDAVNSSGVVTTGQTDNWQKYKFTSDSGNSTPMSLGNDLSKLRELKPGLYYTTATPITGASSTAGFTLVEQRDSAVKRITFKPYNSNNTYVMRYYNEWNDWENAFSGLETVLESQNKANTAEINAKAYTDEKYNSRTATLFSGTANGVGTSITLSETLDNFIVVYVYGQTPGGYFVECADPEGATDFVFEKTNVIGTDGNEATVFECVIQKVDRTSMKIISDTYHGVKSGNGSGPNANRFTITKIVGVRK</sequence>
<name>A0ABZ2WBY1_9STAP</name>
<dbReference type="Pfam" id="PF10651">
    <property type="entry name" value="BppU_N"/>
    <property type="match status" value="1"/>
</dbReference>
<feature type="domain" description="BppU N-terminal" evidence="1">
    <location>
        <begin position="9"/>
        <end position="140"/>
    </location>
</feature>
<protein>
    <submittedName>
        <fullName evidence="2">BppU family phage baseplate upper protein</fullName>
    </submittedName>
</protein>
<proteinExistence type="predicted"/>
<organism evidence="2 3">
    <name type="scientific">Staphylococcus casei</name>
    <dbReference type="NCBI Taxonomy" id="201828"/>
    <lineage>
        <taxon>Bacteria</taxon>
        <taxon>Bacillati</taxon>
        <taxon>Bacillota</taxon>
        <taxon>Bacilli</taxon>
        <taxon>Bacillales</taxon>
        <taxon>Staphylococcaceae</taxon>
        <taxon>Staphylococcus</taxon>
    </lineage>
</organism>
<reference evidence="2 3" key="1">
    <citation type="journal article" date="2024" name="ISME J.">
        <title>Staphylococcus epidermidis bacteriocin A37 kills natural competitors with a unique mechanism of action.</title>
        <authorList>
            <person name="Puls J.S."/>
            <person name="Winnerling B."/>
            <person name="Power J.J."/>
            <person name="Kruger A.M."/>
            <person name="Brajtenbach D."/>
            <person name="Johnson M."/>
            <person name="Bilici K."/>
            <person name="Camus L."/>
            <person name="Fliesswasser T."/>
            <person name="Schneider T."/>
            <person name="Sahl H.G."/>
            <person name="Ghosal D."/>
            <person name="Kubitscheck U."/>
            <person name="Heilbronner S."/>
            <person name="Grein F."/>
        </authorList>
    </citation>
    <scope>NUCLEOTIDE SEQUENCE [LARGE SCALE GENOMIC DNA]</scope>
    <source>
        <strain evidence="2 3">SCK7</strain>
    </source>
</reference>
<dbReference type="InterPro" id="IPR018913">
    <property type="entry name" value="BppU_N"/>
</dbReference>
<evidence type="ECO:0000313" key="3">
    <source>
        <dbReference type="Proteomes" id="UP001468345"/>
    </source>
</evidence>
<dbReference type="Proteomes" id="UP001468345">
    <property type="component" value="Chromosome"/>
</dbReference>
<evidence type="ECO:0000313" key="2">
    <source>
        <dbReference type="EMBL" id="WZG09566.1"/>
    </source>
</evidence>